<dbReference type="RefSeq" id="WP_148594884.1">
    <property type="nucleotide sequence ID" value="NZ_CP042997.1"/>
</dbReference>
<dbReference type="EMBL" id="CP042997">
    <property type="protein sequence ID" value="QEH35037.1"/>
    <property type="molecule type" value="Genomic_DNA"/>
</dbReference>
<dbReference type="AlphaFoldDB" id="A0A5B9W463"/>
<organism evidence="3 4">
    <name type="scientific">Aquisphaera giovannonii</name>
    <dbReference type="NCBI Taxonomy" id="406548"/>
    <lineage>
        <taxon>Bacteria</taxon>
        <taxon>Pseudomonadati</taxon>
        <taxon>Planctomycetota</taxon>
        <taxon>Planctomycetia</taxon>
        <taxon>Isosphaerales</taxon>
        <taxon>Isosphaeraceae</taxon>
        <taxon>Aquisphaera</taxon>
    </lineage>
</organism>
<keyword evidence="4" id="KW-1185">Reference proteome</keyword>
<evidence type="ECO:0000313" key="3">
    <source>
        <dbReference type="EMBL" id="QEH35037.1"/>
    </source>
</evidence>
<gene>
    <name evidence="3" type="ORF">OJF2_35820</name>
</gene>
<feature type="domain" description="Ice-binding protein C-terminal" evidence="2">
    <location>
        <begin position="194"/>
        <end position="218"/>
    </location>
</feature>
<feature type="signal peptide" evidence="1">
    <location>
        <begin position="1"/>
        <end position="22"/>
    </location>
</feature>
<proteinExistence type="predicted"/>
<evidence type="ECO:0000259" key="2">
    <source>
        <dbReference type="Pfam" id="PF07589"/>
    </source>
</evidence>
<dbReference type="PROSITE" id="PS51257">
    <property type="entry name" value="PROKAR_LIPOPROTEIN"/>
    <property type="match status" value="1"/>
</dbReference>
<dbReference type="KEGG" id="agv:OJF2_35820"/>
<accession>A0A5B9W463</accession>
<reference evidence="3 4" key="1">
    <citation type="submission" date="2019-08" db="EMBL/GenBank/DDBJ databases">
        <title>Deep-cultivation of Planctomycetes and their phenomic and genomic characterization uncovers novel biology.</title>
        <authorList>
            <person name="Wiegand S."/>
            <person name="Jogler M."/>
            <person name="Boedeker C."/>
            <person name="Pinto D."/>
            <person name="Vollmers J."/>
            <person name="Rivas-Marin E."/>
            <person name="Kohn T."/>
            <person name="Peeters S.H."/>
            <person name="Heuer A."/>
            <person name="Rast P."/>
            <person name="Oberbeckmann S."/>
            <person name="Bunk B."/>
            <person name="Jeske O."/>
            <person name="Meyerdierks A."/>
            <person name="Storesund J.E."/>
            <person name="Kallscheuer N."/>
            <person name="Luecker S."/>
            <person name="Lage O.M."/>
            <person name="Pohl T."/>
            <person name="Merkel B.J."/>
            <person name="Hornburger P."/>
            <person name="Mueller R.-W."/>
            <person name="Bruemmer F."/>
            <person name="Labrenz M."/>
            <person name="Spormann A.M."/>
            <person name="Op den Camp H."/>
            <person name="Overmann J."/>
            <person name="Amann R."/>
            <person name="Jetten M.S.M."/>
            <person name="Mascher T."/>
            <person name="Medema M.H."/>
            <person name="Devos D.P."/>
            <person name="Kaster A.-K."/>
            <person name="Ovreas L."/>
            <person name="Rohde M."/>
            <person name="Galperin M.Y."/>
            <person name="Jogler C."/>
        </authorList>
    </citation>
    <scope>NUCLEOTIDE SEQUENCE [LARGE SCALE GENOMIC DNA]</scope>
    <source>
        <strain evidence="3 4">OJF2</strain>
    </source>
</reference>
<keyword evidence="1" id="KW-0732">Signal</keyword>
<dbReference type="InterPro" id="IPR013424">
    <property type="entry name" value="Ice-binding_C"/>
</dbReference>
<evidence type="ECO:0000256" key="1">
    <source>
        <dbReference type="SAM" id="SignalP"/>
    </source>
</evidence>
<protein>
    <recommendedName>
        <fullName evidence="2">Ice-binding protein C-terminal domain-containing protein</fullName>
    </recommendedName>
</protein>
<dbReference type="Pfam" id="PF07589">
    <property type="entry name" value="PEP-CTERM"/>
    <property type="match status" value="1"/>
</dbReference>
<sequence precursor="true">MRKFVSCLATAILLSGACRIQAGTLLDFNMDSTHPAGASIRYAGGAAPLVGVNLSVDSVTGLDASQNDGSMLSLAGGLLNFQTGNLISSDASHWAFGAGGSISITTTSPILPGASDLLLSGTLKSVDVELGSGVFKVVIASYVNTVDSTLASYFGVAPGSSWEGDLNLSFRAKGLPPGGFESSRILSGDVTTGAVPEPSSVLMGGIGVLGLGLLKLRRRGR</sequence>
<evidence type="ECO:0000313" key="4">
    <source>
        <dbReference type="Proteomes" id="UP000324233"/>
    </source>
</evidence>
<dbReference type="Proteomes" id="UP000324233">
    <property type="component" value="Chromosome"/>
</dbReference>
<feature type="chain" id="PRO_5022673775" description="Ice-binding protein C-terminal domain-containing protein" evidence="1">
    <location>
        <begin position="23"/>
        <end position="221"/>
    </location>
</feature>
<name>A0A5B9W463_9BACT</name>